<dbReference type="InterPro" id="IPR011856">
    <property type="entry name" value="tRNA_endonuc-like_dom_sf"/>
</dbReference>
<dbReference type="CDD" id="cd20736">
    <property type="entry name" value="PoNe_Nuclease"/>
    <property type="match status" value="1"/>
</dbReference>
<dbReference type="NCBIfam" id="NF009150">
    <property type="entry name" value="PRK12497.1-3"/>
    <property type="match status" value="1"/>
</dbReference>
<dbReference type="Gene3D" id="3.40.1350.10">
    <property type="match status" value="1"/>
</dbReference>
<dbReference type="PANTHER" id="PTHR34039">
    <property type="entry name" value="UPF0102 PROTEIN YRAN"/>
    <property type="match status" value="1"/>
</dbReference>
<dbReference type="PANTHER" id="PTHR34039:SF1">
    <property type="entry name" value="UPF0102 PROTEIN YRAN"/>
    <property type="match status" value="1"/>
</dbReference>
<dbReference type="RefSeq" id="WP_377500155.1">
    <property type="nucleotide sequence ID" value="NZ_JBHMDO010000044.1"/>
</dbReference>
<reference evidence="3 4" key="1">
    <citation type="submission" date="2024-09" db="EMBL/GenBank/DDBJ databases">
        <authorList>
            <person name="Sun Q."/>
            <person name="Mori K."/>
        </authorList>
    </citation>
    <scope>NUCLEOTIDE SEQUENCE [LARGE SCALE GENOMIC DNA]</scope>
    <source>
        <strain evidence="3 4">TISTR 2452</strain>
    </source>
</reference>
<evidence type="ECO:0000256" key="1">
    <source>
        <dbReference type="ARBA" id="ARBA00006738"/>
    </source>
</evidence>
<dbReference type="NCBIfam" id="NF009154">
    <property type="entry name" value="PRK12497.3-3"/>
    <property type="match status" value="1"/>
</dbReference>
<dbReference type="Proteomes" id="UP001589747">
    <property type="component" value="Unassembled WGS sequence"/>
</dbReference>
<dbReference type="HAMAP" id="MF_00048">
    <property type="entry name" value="UPF0102"/>
    <property type="match status" value="1"/>
</dbReference>
<comment type="similarity">
    <text evidence="1 2">Belongs to the UPF0102 family.</text>
</comment>
<sequence>MTARQPHRSRRNATGKLGEEIATRHFMSEGYRILNRNWRCRSGELDLVAEYEGTIVVIEVRTRTSGGRFGTAAESVDYRKQYRVRSLAEVYLRQNGYAGVPVRFDVAAITLDRFTDEVAEFRHIESAF</sequence>
<dbReference type="InterPro" id="IPR003509">
    <property type="entry name" value="UPF0102_YraN-like"/>
</dbReference>
<dbReference type="EMBL" id="JBHMDO010000044">
    <property type="protein sequence ID" value="MFB9329682.1"/>
    <property type="molecule type" value="Genomic_DNA"/>
</dbReference>
<protein>
    <recommendedName>
        <fullName evidence="2">UPF0102 protein ACFFSY_27405</fullName>
    </recommendedName>
</protein>
<proteinExistence type="inferred from homology"/>
<keyword evidence="4" id="KW-1185">Reference proteome</keyword>
<dbReference type="Pfam" id="PF02021">
    <property type="entry name" value="UPF0102"/>
    <property type="match status" value="1"/>
</dbReference>
<name>A0ABV5KWS6_9BACL</name>
<evidence type="ECO:0000313" key="4">
    <source>
        <dbReference type="Proteomes" id="UP001589747"/>
    </source>
</evidence>
<dbReference type="NCBIfam" id="TIGR00252">
    <property type="entry name" value="YraN family protein"/>
    <property type="match status" value="1"/>
</dbReference>
<evidence type="ECO:0000256" key="2">
    <source>
        <dbReference type="HAMAP-Rule" id="MF_00048"/>
    </source>
</evidence>
<comment type="caution">
    <text evidence="3">The sequence shown here is derived from an EMBL/GenBank/DDBJ whole genome shotgun (WGS) entry which is preliminary data.</text>
</comment>
<organism evidence="3 4">
    <name type="scientific">Paenibacillus aurantiacus</name>
    <dbReference type="NCBI Taxonomy" id="1936118"/>
    <lineage>
        <taxon>Bacteria</taxon>
        <taxon>Bacillati</taxon>
        <taxon>Bacillota</taxon>
        <taxon>Bacilli</taxon>
        <taxon>Bacillales</taxon>
        <taxon>Paenibacillaceae</taxon>
        <taxon>Paenibacillus</taxon>
    </lineage>
</organism>
<gene>
    <name evidence="3" type="ORF">ACFFSY_27405</name>
</gene>
<dbReference type="SUPFAM" id="SSF52980">
    <property type="entry name" value="Restriction endonuclease-like"/>
    <property type="match status" value="1"/>
</dbReference>
<accession>A0ABV5KWS6</accession>
<dbReference type="InterPro" id="IPR011335">
    <property type="entry name" value="Restrct_endonuc-II-like"/>
</dbReference>
<evidence type="ECO:0000313" key="3">
    <source>
        <dbReference type="EMBL" id="MFB9329682.1"/>
    </source>
</evidence>